<dbReference type="SUPFAM" id="SSF51735">
    <property type="entry name" value="NAD(P)-binding Rossmann-fold domains"/>
    <property type="match status" value="1"/>
</dbReference>
<dbReference type="InterPro" id="IPR036291">
    <property type="entry name" value="NAD(P)-bd_dom_sf"/>
</dbReference>
<gene>
    <name evidence="2" type="ORF">METZ01_LOCUS476548</name>
</gene>
<dbReference type="GO" id="GO:0004029">
    <property type="term" value="F:aldehyde dehydrogenase (NAD+) activity"/>
    <property type="evidence" value="ECO:0007669"/>
    <property type="project" value="TreeGrafter"/>
</dbReference>
<dbReference type="Pfam" id="PF01370">
    <property type="entry name" value="Epimerase"/>
    <property type="match status" value="1"/>
</dbReference>
<feature type="non-terminal residue" evidence="2">
    <location>
        <position position="174"/>
    </location>
</feature>
<sequence length="174" mass="18425">MSKKLAIFGCGYLGSELARQALELGLHVSAVTRNADTAASLNDAGVHKVVVADLDDESWKGEIDSTQDFVVNCVGAASADLEGYLKSYVDGQDTVVKWARDGEVGTYVFTSSTSVYPQTGRRLVDETASSDGVSEKGGLLLAAEQLGFSSGQGIGRSFILRLAGLYGPDRHLFL</sequence>
<dbReference type="InterPro" id="IPR051783">
    <property type="entry name" value="NAD(P)-dependent_oxidoreduct"/>
</dbReference>
<dbReference type="EMBL" id="UINC01203439">
    <property type="protein sequence ID" value="SVE23694.1"/>
    <property type="molecule type" value="Genomic_DNA"/>
</dbReference>
<dbReference type="PANTHER" id="PTHR48079:SF6">
    <property type="entry name" value="NAD(P)-BINDING DOMAIN-CONTAINING PROTEIN-RELATED"/>
    <property type="match status" value="1"/>
</dbReference>
<dbReference type="Gene3D" id="3.40.50.720">
    <property type="entry name" value="NAD(P)-binding Rossmann-like Domain"/>
    <property type="match status" value="1"/>
</dbReference>
<accession>A0A383BUU0</accession>
<organism evidence="2">
    <name type="scientific">marine metagenome</name>
    <dbReference type="NCBI Taxonomy" id="408172"/>
    <lineage>
        <taxon>unclassified sequences</taxon>
        <taxon>metagenomes</taxon>
        <taxon>ecological metagenomes</taxon>
    </lineage>
</organism>
<dbReference type="PANTHER" id="PTHR48079">
    <property type="entry name" value="PROTEIN YEEZ"/>
    <property type="match status" value="1"/>
</dbReference>
<dbReference type="GO" id="GO:0005737">
    <property type="term" value="C:cytoplasm"/>
    <property type="evidence" value="ECO:0007669"/>
    <property type="project" value="TreeGrafter"/>
</dbReference>
<proteinExistence type="predicted"/>
<name>A0A383BUU0_9ZZZZ</name>
<evidence type="ECO:0000313" key="2">
    <source>
        <dbReference type="EMBL" id="SVE23694.1"/>
    </source>
</evidence>
<dbReference type="InterPro" id="IPR001509">
    <property type="entry name" value="Epimerase_deHydtase"/>
</dbReference>
<reference evidence="2" key="1">
    <citation type="submission" date="2018-05" db="EMBL/GenBank/DDBJ databases">
        <authorList>
            <person name="Lanie J.A."/>
            <person name="Ng W.-L."/>
            <person name="Kazmierczak K.M."/>
            <person name="Andrzejewski T.M."/>
            <person name="Davidsen T.M."/>
            <person name="Wayne K.J."/>
            <person name="Tettelin H."/>
            <person name="Glass J.I."/>
            <person name="Rusch D."/>
            <person name="Podicherti R."/>
            <person name="Tsui H.-C.T."/>
            <person name="Winkler M.E."/>
        </authorList>
    </citation>
    <scope>NUCLEOTIDE SEQUENCE</scope>
</reference>
<evidence type="ECO:0000259" key="1">
    <source>
        <dbReference type="Pfam" id="PF01370"/>
    </source>
</evidence>
<protein>
    <recommendedName>
        <fullName evidence="1">NAD-dependent epimerase/dehydratase domain-containing protein</fullName>
    </recommendedName>
</protein>
<feature type="domain" description="NAD-dependent epimerase/dehydratase" evidence="1">
    <location>
        <begin position="11"/>
        <end position="128"/>
    </location>
</feature>
<dbReference type="AlphaFoldDB" id="A0A383BUU0"/>